<dbReference type="InterPro" id="IPR017871">
    <property type="entry name" value="ABC_transporter-like_CS"/>
</dbReference>
<dbReference type="InterPro" id="IPR050166">
    <property type="entry name" value="ABC_transporter_ATP-bind"/>
</dbReference>
<dbReference type="PROSITE" id="PS00211">
    <property type="entry name" value="ABC_TRANSPORTER_1"/>
    <property type="match status" value="1"/>
</dbReference>
<dbReference type="EMBL" id="BJMH01000028">
    <property type="protein sequence ID" value="GEB34791.1"/>
    <property type="molecule type" value="Genomic_DNA"/>
</dbReference>
<evidence type="ECO:0000256" key="1">
    <source>
        <dbReference type="ARBA" id="ARBA00022448"/>
    </source>
</evidence>
<dbReference type="InterPro" id="IPR003593">
    <property type="entry name" value="AAA+_ATPase"/>
</dbReference>
<name>A0A4Y3PW59_BREPA</name>
<reference evidence="6 7" key="1">
    <citation type="submission" date="2019-06" db="EMBL/GenBank/DDBJ databases">
        <title>Whole genome shotgun sequence of Brevibacillus parabrevis NBRC 12334.</title>
        <authorList>
            <person name="Hosoyama A."/>
            <person name="Uohara A."/>
            <person name="Ohji S."/>
            <person name="Ichikawa N."/>
        </authorList>
    </citation>
    <scope>NUCLEOTIDE SEQUENCE [LARGE SCALE GENOMIC DNA]</scope>
    <source>
        <strain evidence="6 7">NBRC 12334</strain>
    </source>
</reference>
<dbReference type="RefSeq" id="WP_122962192.1">
    <property type="nucleotide sequence ID" value="NZ_BJMH01000028.1"/>
</dbReference>
<dbReference type="SUPFAM" id="SSF52540">
    <property type="entry name" value="P-loop containing nucleoside triphosphate hydrolases"/>
    <property type="match status" value="1"/>
</dbReference>
<dbReference type="Pfam" id="PF00005">
    <property type="entry name" value="ABC_tran"/>
    <property type="match status" value="1"/>
</dbReference>
<dbReference type="Gene3D" id="3.40.50.300">
    <property type="entry name" value="P-loop containing nucleotide triphosphate hydrolases"/>
    <property type="match status" value="1"/>
</dbReference>
<dbReference type="GO" id="GO:0016887">
    <property type="term" value="F:ATP hydrolysis activity"/>
    <property type="evidence" value="ECO:0007669"/>
    <property type="project" value="InterPro"/>
</dbReference>
<comment type="caution">
    <text evidence="6">The sequence shown here is derived from an EMBL/GenBank/DDBJ whole genome shotgun (WGS) entry which is preliminary data.</text>
</comment>
<dbReference type="AlphaFoldDB" id="A0A4Y3PW59"/>
<dbReference type="PANTHER" id="PTHR42788:SF13">
    <property type="entry name" value="ALIPHATIC SULFONATES IMPORT ATP-BINDING PROTEIN SSUB"/>
    <property type="match status" value="1"/>
</dbReference>
<dbReference type="PROSITE" id="PS50893">
    <property type="entry name" value="ABC_TRANSPORTER_2"/>
    <property type="match status" value="1"/>
</dbReference>
<dbReference type="SMART" id="SM00382">
    <property type="entry name" value="AAA"/>
    <property type="match status" value="1"/>
</dbReference>
<feature type="compositionally biased region" description="Basic and acidic residues" evidence="4">
    <location>
        <begin position="232"/>
        <end position="242"/>
    </location>
</feature>
<protein>
    <submittedName>
        <fullName evidence="6">Nitrate/sulfonate/bicarbonate ABC transporter ATP-binding protein</fullName>
    </submittedName>
</protein>
<gene>
    <name evidence="6" type="ORF">BPA01_43710</name>
</gene>
<dbReference type="InterPro" id="IPR027417">
    <property type="entry name" value="P-loop_NTPase"/>
</dbReference>
<proteinExistence type="predicted"/>
<dbReference type="GO" id="GO:0005524">
    <property type="term" value="F:ATP binding"/>
    <property type="evidence" value="ECO:0007669"/>
    <property type="project" value="UniProtKB-KW"/>
</dbReference>
<evidence type="ECO:0000313" key="7">
    <source>
        <dbReference type="Proteomes" id="UP000316882"/>
    </source>
</evidence>
<dbReference type="Proteomes" id="UP000316882">
    <property type="component" value="Unassembled WGS sequence"/>
</dbReference>
<keyword evidence="3 6" id="KW-0067">ATP-binding</keyword>
<evidence type="ECO:0000256" key="4">
    <source>
        <dbReference type="SAM" id="MobiDB-lite"/>
    </source>
</evidence>
<dbReference type="InterPro" id="IPR003439">
    <property type="entry name" value="ABC_transporter-like_ATP-bd"/>
</dbReference>
<accession>A0A4Y3PW59</accession>
<feature type="domain" description="ABC transporter" evidence="5">
    <location>
        <begin position="1"/>
        <end position="220"/>
    </location>
</feature>
<organism evidence="6 7">
    <name type="scientific">Brevibacillus parabrevis</name>
    <dbReference type="NCBI Taxonomy" id="54914"/>
    <lineage>
        <taxon>Bacteria</taxon>
        <taxon>Bacillati</taxon>
        <taxon>Bacillota</taxon>
        <taxon>Bacilli</taxon>
        <taxon>Bacillales</taxon>
        <taxon>Paenibacillaceae</taxon>
        <taxon>Brevibacillus</taxon>
    </lineage>
</organism>
<evidence type="ECO:0000313" key="6">
    <source>
        <dbReference type="EMBL" id="GEB34791.1"/>
    </source>
</evidence>
<dbReference type="PANTHER" id="PTHR42788">
    <property type="entry name" value="TAURINE IMPORT ATP-BINDING PROTEIN-RELATED"/>
    <property type="match status" value="1"/>
</dbReference>
<keyword evidence="2" id="KW-0547">Nucleotide-binding</keyword>
<keyword evidence="7" id="KW-1185">Reference proteome</keyword>
<evidence type="ECO:0000256" key="3">
    <source>
        <dbReference type="ARBA" id="ARBA00022840"/>
    </source>
</evidence>
<sequence length="255" mass="28120">MRFTGISLKYGAGRLLFDNFSLEAAKGQVTCLMGTSGIGKTTLLKMAAGLIRPAQGVISRDEGERLGYVFQEPRLLPEKTVLENVLWVLEQRQEQEQERVLAMLDAADLSAVLHAYPDQLSGGMRQRVSVVRAFAARPGLLFMDEPFQSLDAATRAGMHQLFRKLWESEQPTVLLVTHDLDEALALGTRIVVLGCRPMNILADVTAASVEQHGGTYFSQADQRRLWQLTTGKDGRETDDRKTAAFKLAPSGSSEI</sequence>
<evidence type="ECO:0000259" key="5">
    <source>
        <dbReference type="PROSITE" id="PS50893"/>
    </source>
</evidence>
<keyword evidence="1" id="KW-0813">Transport</keyword>
<evidence type="ECO:0000256" key="2">
    <source>
        <dbReference type="ARBA" id="ARBA00022741"/>
    </source>
</evidence>
<feature type="region of interest" description="Disordered" evidence="4">
    <location>
        <begin position="231"/>
        <end position="255"/>
    </location>
</feature>